<feature type="transmembrane region" description="Helical" evidence="5">
    <location>
        <begin position="167"/>
        <end position="189"/>
    </location>
</feature>
<feature type="domain" description="Major facilitator superfamily (MFS) profile" evidence="6">
    <location>
        <begin position="15"/>
        <end position="385"/>
    </location>
</feature>
<dbReference type="InterPro" id="IPR020846">
    <property type="entry name" value="MFS_dom"/>
</dbReference>
<evidence type="ECO:0000256" key="2">
    <source>
        <dbReference type="ARBA" id="ARBA00022692"/>
    </source>
</evidence>
<dbReference type="PROSITE" id="PS50850">
    <property type="entry name" value="MFS"/>
    <property type="match status" value="1"/>
</dbReference>
<feature type="transmembrane region" description="Helical" evidence="5">
    <location>
        <begin position="16"/>
        <end position="41"/>
    </location>
</feature>
<keyword evidence="2 5" id="KW-0812">Transmembrane</keyword>
<dbReference type="InterPro" id="IPR036259">
    <property type="entry name" value="MFS_trans_sf"/>
</dbReference>
<feature type="transmembrane region" description="Helical" evidence="5">
    <location>
        <begin position="53"/>
        <end position="73"/>
    </location>
</feature>
<dbReference type="PANTHER" id="PTHR43683:SF1">
    <property type="entry name" value="MULTIDRUG EFFLUX PROTEIN YFMO"/>
    <property type="match status" value="1"/>
</dbReference>
<feature type="transmembrane region" description="Helical" evidence="5">
    <location>
        <begin position="80"/>
        <end position="100"/>
    </location>
</feature>
<sequence length="409" mass="42024">MNTPATTSVWKQPAQVWAVAFACVVAFMGIGLVDPILPAIAESLEASPVETELLFTSYLLVTGLAMLVTSWISSRIGAKATLLIGLALIVAFALLCALSGSVDAVIGFRAGWGLGNALFISTALATIVGAASGGSSAAIILYEAALGLGIAIGPLLGGILGEQSWRGPFFGVVVLMAIAFLAVLVLLRGPGEKRQPVPFSAPFTALRRPALAILAVAALFYNIGFFVLLAFSPFPLGFGALGIGFTFFGWGVALAVTSVWVAPVLMRRMPRTRIILIVLPLLALDLVAAGLVVGSAAALVACIVIGGLLLGVMNTVLTEAVMEATDLPRSVASSAYSAVRFLGGAMAPPIAALLWHAFNATVPYVFAAVSVLLAALTVFLGRRVLAHIDDEPSDAAAEDAEAILIGDAA</sequence>
<evidence type="ECO:0000256" key="4">
    <source>
        <dbReference type="ARBA" id="ARBA00023136"/>
    </source>
</evidence>
<dbReference type="InterPro" id="IPR053200">
    <property type="entry name" value="YfmO-like"/>
</dbReference>
<evidence type="ECO:0000313" key="7">
    <source>
        <dbReference type="EMBL" id="XBX79463.1"/>
    </source>
</evidence>
<dbReference type="InterPro" id="IPR011701">
    <property type="entry name" value="MFS"/>
</dbReference>
<dbReference type="InterPro" id="IPR001958">
    <property type="entry name" value="Tet-R_TetA/multi-R_MdtG-like"/>
</dbReference>
<feature type="transmembrane region" description="Helical" evidence="5">
    <location>
        <begin position="274"/>
        <end position="292"/>
    </location>
</feature>
<dbReference type="RefSeq" id="WP_350352490.1">
    <property type="nucleotide sequence ID" value="NZ_CP158357.1"/>
</dbReference>
<dbReference type="Pfam" id="PF07690">
    <property type="entry name" value="MFS_1"/>
    <property type="match status" value="1"/>
</dbReference>
<accession>A0AAU7VYU3</accession>
<evidence type="ECO:0000256" key="5">
    <source>
        <dbReference type="SAM" id="Phobius"/>
    </source>
</evidence>
<dbReference type="AlphaFoldDB" id="A0AAU7VYU3"/>
<feature type="transmembrane region" description="Helical" evidence="5">
    <location>
        <begin position="112"/>
        <end position="132"/>
    </location>
</feature>
<dbReference type="CDD" id="cd17474">
    <property type="entry name" value="MFS_YfmO_like"/>
    <property type="match status" value="1"/>
</dbReference>
<dbReference type="EMBL" id="CP158357">
    <property type="protein sequence ID" value="XBX79463.1"/>
    <property type="molecule type" value="Genomic_DNA"/>
</dbReference>
<name>A0AAU7VYU3_9MICO</name>
<feature type="transmembrane region" description="Helical" evidence="5">
    <location>
        <begin position="237"/>
        <end position="262"/>
    </location>
</feature>
<evidence type="ECO:0000256" key="1">
    <source>
        <dbReference type="ARBA" id="ARBA00004651"/>
    </source>
</evidence>
<feature type="transmembrane region" description="Helical" evidence="5">
    <location>
        <begin position="298"/>
        <end position="317"/>
    </location>
</feature>
<proteinExistence type="predicted"/>
<gene>
    <name evidence="7" type="ORF">ABS642_05115</name>
</gene>
<evidence type="ECO:0000256" key="3">
    <source>
        <dbReference type="ARBA" id="ARBA00022989"/>
    </source>
</evidence>
<dbReference type="PANTHER" id="PTHR43683">
    <property type="entry name" value="MULTIDRUG EFFLUX PROTEIN YFMO"/>
    <property type="match status" value="1"/>
</dbReference>
<keyword evidence="4 5" id="KW-0472">Membrane</keyword>
<dbReference type="GO" id="GO:0005886">
    <property type="term" value="C:plasma membrane"/>
    <property type="evidence" value="ECO:0007669"/>
    <property type="project" value="UniProtKB-SubCell"/>
</dbReference>
<feature type="transmembrane region" description="Helical" evidence="5">
    <location>
        <begin position="338"/>
        <end position="358"/>
    </location>
</feature>
<comment type="subcellular location">
    <subcellularLocation>
        <location evidence="1">Cell membrane</location>
        <topology evidence="1">Multi-pass membrane protein</topology>
    </subcellularLocation>
</comment>
<organism evidence="7">
    <name type="scientific">Microbacterium sp. A8/3-1</name>
    <dbReference type="NCBI Taxonomy" id="3160749"/>
    <lineage>
        <taxon>Bacteria</taxon>
        <taxon>Bacillati</taxon>
        <taxon>Actinomycetota</taxon>
        <taxon>Actinomycetes</taxon>
        <taxon>Micrococcales</taxon>
        <taxon>Microbacteriaceae</taxon>
        <taxon>Microbacterium</taxon>
    </lineage>
</organism>
<dbReference type="GO" id="GO:0022857">
    <property type="term" value="F:transmembrane transporter activity"/>
    <property type="evidence" value="ECO:0007669"/>
    <property type="project" value="InterPro"/>
</dbReference>
<evidence type="ECO:0000259" key="6">
    <source>
        <dbReference type="PROSITE" id="PS50850"/>
    </source>
</evidence>
<reference evidence="7" key="1">
    <citation type="submission" date="2024-06" db="EMBL/GenBank/DDBJ databases">
        <title>Draft genome sequence of Microbacterium sp. strain A8/3-1, isolated from Oxytropis tragacanthoides Fisch. ex DC. Root nodules in the Altai region of Russia.</title>
        <authorList>
            <person name="Sazanova A."/>
            <person name="Guro P."/>
            <person name="Kuznetsova I."/>
            <person name="Belimov A."/>
            <person name="Safronova V."/>
        </authorList>
    </citation>
    <scope>NUCLEOTIDE SEQUENCE</scope>
    <source>
        <strain evidence="7">A8/3-1</strain>
    </source>
</reference>
<feature type="transmembrane region" description="Helical" evidence="5">
    <location>
        <begin position="210"/>
        <end position="231"/>
    </location>
</feature>
<feature type="transmembrane region" description="Helical" evidence="5">
    <location>
        <begin position="364"/>
        <end position="381"/>
    </location>
</feature>
<dbReference type="PRINTS" id="PR01035">
    <property type="entry name" value="TCRTETA"/>
</dbReference>
<dbReference type="Gene3D" id="1.20.1250.20">
    <property type="entry name" value="MFS general substrate transporter like domains"/>
    <property type="match status" value="1"/>
</dbReference>
<keyword evidence="3 5" id="KW-1133">Transmembrane helix</keyword>
<dbReference type="SUPFAM" id="SSF103473">
    <property type="entry name" value="MFS general substrate transporter"/>
    <property type="match status" value="1"/>
</dbReference>
<feature type="transmembrane region" description="Helical" evidence="5">
    <location>
        <begin position="139"/>
        <end position="161"/>
    </location>
</feature>
<protein>
    <submittedName>
        <fullName evidence="7">MFS transporter</fullName>
    </submittedName>
</protein>